<dbReference type="GO" id="GO:0016020">
    <property type="term" value="C:membrane"/>
    <property type="evidence" value="ECO:0007669"/>
    <property type="project" value="InterPro"/>
</dbReference>
<dbReference type="Proteomes" id="UP000066014">
    <property type="component" value="Chromosome"/>
</dbReference>
<dbReference type="EMBL" id="AP014569">
    <property type="protein sequence ID" value="BAO83930.1"/>
    <property type="molecule type" value="Genomic_DNA"/>
</dbReference>
<feature type="transmembrane region" description="Helical" evidence="1">
    <location>
        <begin position="131"/>
        <end position="147"/>
    </location>
</feature>
<reference evidence="3 4" key="1">
    <citation type="journal article" date="2014" name="Nat. Commun.">
        <title>Physiological and genomic features of highly alkaliphilic hydrogen-utilizing Betaproteobacteria from a continental serpentinizing site.</title>
        <authorList>
            <person name="Suzuki S."/>
            <person name="Kuenen J.G."/>
            <person name="Schipper K."/>
            <person name="van der Velde S."/>
            <person name="Ishii S."/>
            <person name="Wu A."/>
            <person name="Sorokin D.Y."/>
            <person name="Tenney A."/>
            <person name="Meng X.Y."/>
            <person name="Morrill P.L."/>
            <person name="Kamagata Y."/>
            <person name="Muyzer G."/>
            <person name="Nealson K.H."/>
        </authorList>
    </citation>
    <scope>NUCLEOTIDE SEQUENCE [LARGE SCALE GENOMIC DNA]</scope>
    <source>
        <strain evidence="3 4">B1</strain>
    </source>
</reference>
<dbReference type="PANTHER" id="PTHR22911">
    <property type="entry name" value="ACYL-MALONYL CONDENSING ENZYME-RELATED"/>
    <property type="match status" value="1"/>
</dbReference>
<dbReference type="KEGG" id="cbab:SMCB_1702"/>
<accession>A0A060NRF3</accession>
<feature type="transmembrane region" description="Helical" evidence="1">
    <location>
        <begin position="105"/>
        <end position="124"/>
    </location>
</feature>
<dbReference type="InterPro" id="IPR000620">
    <property type="entry name" value="EamA_dom"/>
</dbReference>
<feature type="transmembrane region" description="Helical" evidence="1">
    <location>
        <begin position="187"/>
        <end position="207"/>
    </location>
</feature>
<organism evidence="3 4">
    <name type="scientific">Serpentinimonas maccroryi</name>
    <dbReference type="NCBI Taxonomy" id="1458426"/>
    <lineage>
        <taxon>Bacteria</taxon>
        <taxon>Pseudomonadati</taxon>
        <taxon>Pseudomonadota</taxon>
        <taxon>Betaproteobacteria</taxon>
        <taxon>Burkholderiales</taxon>
        <taxon>Comamonadaceae</taxon>
        <taxon>Serpentinimonas</taxon>
    </lineage>
</organism>
<dbReference type="STRING" id="1458426.SMCB_1702"/>
<keyword evidence="1" id="KW-0472">Membrane</keyword>
<feature type="transmembrane region" description="Helical" evidence="1">
    <location>
        <begin position="270"/>
        <end position="291"/>
    </location>
</feature>
<keyword evidence="1" id="KW-1133">Transmembrane helix</keyword>
<feature type="transmembrane region" description="Helical" evidence="1">
    <location>
        <begin position="245"/>
        <end position="264"/>
    </location>
</feature>
<dbReference type="RefSeq" id="WP_231851187.1">
    <property type="nucleotide sequence ID" value="NZ_AP014569.1"/>
</dbReference>
<feature type="domain" description="EamA" evidence="2">
    <location>
        <begin position="158"/>
        <end position="281"/>
    </location>
</feature>
<evidence type="ECO:0000313" key="3">
    <source>
        <dbReference type="EMBL" id="BAO83930.1"/>
    </source>
</evidence>
<feature type="transmembrane region" description="Helical" evidence="1">
    <location>
        <begin position="153"/>
        <end position="175"/>
    </location>
</feature>
<evidence type="ECO:0000313" key="4">
    <source>
        <dbReference type="Proteomes" id="UP000066014"/>
    </source>
</evidence>
<gene>
    <name evidence="3" type="ORF">SMCB_1702</name>
</gene>
<dbReference type="Pfam" id="PF00892">
    <property type="entry name" value="EamA"/>
    <property type="match status" value="2"/>
</dbReference>
<feature type="transmembrane region" description="Helical" evidence="1">
    <location>
        <begin position="12"/>
        <end position="30"/>
    </location>
</feature>
<sequence>MSTEAARLVQPRALLGIAFVVLAVACFAALDATVKLLGASISVLMVVWFRYTFQALVMAAVVLPTRGWRSLATRQPLLHALRGLLLLAVSTLSFVSVQHMPLGEFTAMIMLTPLVVTLLAAVFLREAVSRLRWLLVWGGFAGALLIIQPTGAALGWFVLVPLLMVLLYAAFQILTSRMARSEDAMTMHCYTGWTGAALMTLALPWVWQTIPDLRTLALLCLAGLCGTVGHFLFIQAFARAPASTLAPYMYLQVGFALLLGWLLFGHLPGLWAWVGMGLIVLCGATLVWLTARQPKID</sequence>
<evidence type="ECO:0000256" key="1">
    <source>
        <dbReference type="SAM" id="Phobius"/>
    </source>
</evidence>
<name>A0A060NRF3_9BURK</name>
<keyword evidence="4" id="KW-1185">Reference proteome</keyword>
<evidence type="ECO:0000259" key="2">
    <source>
        <dbReference type="Pfam" id="PF00892"/>
    </source>
</evidence>
<feature type="domain" description="EamA" evidence="2">
    <location>
        <begin position="15"/>
        <end position="147"/>
    </location>
</feature>
<dbReference type="AlphaFoldDB" id="A0A060NRF3"/>
<dbReference type="PANTHER" id="PTHR22911:SF103">
    <property type="entry name" value="BLR2811 PROTEIN"/>
    <property type="match status" value="1"/>
</dbReference>
<dbReference type="HOGENOM" id="CLU_032828_2_2_4"/>
<feature type="transmembrane region" description="Helical" evidence="1">
    <location>
        <begin position="213"/>
        <end position="233"/>
    </location>
</feature>
<proteinExistence type="predicted"/>
<dbReference type="SUPFAM" id="SSF103481">
    <property type="entry name" value="Multidrug resistance efflux transporter EmrE"/>
    <property type="match status" value="2"/>
</dbReference>
<dbReference type="PROSITE" id="PS51257">
    <property type="entry name" value="PROKAR_LIPOPROTEIN"/>
    <property type="match status" value="1"/>
</dbReference>
<keyword evidence="1" id="KW-0812">Transmembrane</keyword>
<feature type="transmembrane region" description="Helical" evidence="1">
    <location>
        <begin position="36"/>
        <end position="65"/>
    </location>
</feature>
<dbReference type="InterPro" id="IPR037185">
    <property type="entry name" value="EmrE-like"/>
</dbReference>
<protein>
    <submittedName>
        <fullName evidence="3">Permease of the drug/metabolite transporter DMT superfamily</fullName>
    </submittedName>
</protein>
<feature type="transmembrane region" description="Helical" evidence="1">
    <location>
        <begin position="77"/>
        <end position="99"/>
    </location>
</feature>